<organism evidence="1 2">
    <name type="scientific">Giardia duodenalis assemblage B</name>
    <dbReference type="NCBI Taxonomy" id="1394984"/>
    <lineage>
        <taxon>Eukaryota</taxon>
        <taxon>Metamonada</taxon>
        <taxon>Diplomonadida</taxon>
        <taxon>Hexamitidae</taxon>
        <taxon>Giardiinae</taxon>
        <taxon>Giardia</taxon>
    </lineage>
</organism>
<dbReference type="VEuPathDB" id="GiardiaDB:QR46_3335"/>
<name>A0A132NRN8_GIAIN</name>
<dbReference type="EMBL" id="JXTI01000105">
    <property type="protein sequence ID" value="KWX12668.1"/>
    <property type="molecule type" value="Genomic_DNA"/>
</dbReference>
<evidence type="ECO:0000313" key="1">
    <source>
        <dbReference type="EMBL" id="KWX12668.1"/>
    </source>
</evidence>
<accession>A0A132NRN8</accession>
<reference evidence="1 2" key="1">
    <citation type="journal article" date="2015" name="Mol. Biochem. Parasitol.">
        <title>Identification of polymorphic genes for use in assemblage B genotyping assays through comparative genomics of multiple assemblage B Giardia duodenalis isolates.</title>
        <authorList>
            <person name="Wielinga C."/>
            <person name="Thompson R.C."/>
            <person name="Monis P."/>
            <person name="Ryan U."/>
        </authorList>
    </citation>
    <scope>NUCLEOTIDE SEQUENCE [LARGE SCALE GENOMIC DNA]</scope>
    <source>
        <strain evidence="1 2">BAH15c1</strain>
    </source>
</reference>
<dbReference type="AlphaFoldDB" id="A0A132NRN8"/>
<gene>
    <name evidence="1" type="ORF">QR46_3335</name>
</gene>
<protein>
    <submittedName>
        <fullName evidence="1">Uncharacterized protein</fullName>
    </submittedName>
</protein>
<sequence>MELHEMDRCIYVAIWGFTEAKESFISYFDKTAAPLILKDDIDFVYLPFEDKDYSIMLFNLPMRATIKDTAIQYAIHIAHAHVLIEPSLEIAKVIQACMPHCDGSGLIYTWHRLDAEALGLELITEPTTAGEAIQLLHSIASKTIEKNLLLPPVIETKLPEVPRENVVPVEEILKDKNTKQQCKK</sequence>
<dbReference type="OrthoDB" id="10248981at2759"/>
<evidence type="ECO:0000313" key="2">
    <source>
        <dbReference type="Proteomes" id="UP000070089"/>
    </source>
</evidence>
<proteinExistence type="predicted"/>
<comment type="caution">
    <text evidence="1">The sequence shown here is derived from an EMBL/GenBank/DDBJ whole genome shotgun (WGS) entry which is preliminary data.</text>
</comment>
<dbReference type="Proteomes" id="UP000070089">
    <property type="component" value="Unassembled WGS sequence"/>
</dbReference>